<dbReference type="GeneID" id="103056640"/>
<dbReference type="RefSeq" id="XP_007433409.3">
    <property type="nucleotide sequence ID" value="XM_007433347.3"/>
</dbReference>
<keyword evidence="8" id="KW-1185">Reference proteome</keyword>
<feature type="region of interest" description="Disordered" evidence="4">
    <location>
        <begin position="577"/>
        <end position="599"/>
    </location>
</feature>
<feature type="region of interest" description="Disordered" evidence="4">
    <location>
        <begin position="1151"/>
        <end position="1237"/>
    </location>
</feature>
<dbReference type="SUPFAM" id="SSF50729">
    <property type="entry name" value="PH domain-like"/>
    <property type="match status" value="1"/>
</dbReference>
<name>A0A9F2R1C6_PYTBI</name>
<feature type="region of interest" description="Disordered" evidence="4">
    <location>
        <begin position="692"/>
        <end position="722"/>
    </location>
</feature>
<dbReference type="PANTHER" id="PTHR12845">
    <property type="entry name" value="GUANINE NUCLEOTIDE EXCHANGE FACTOR"/>
    <property type="match status" value="1"/>
</dbReference>
<evidence type="ECO:0000313" key="9">
    <source>
        <dbReference type="RefSeq" id="XP_007433409.3"/>
    </source>
</evidence>
<feature type="region of interest" description="Disordered" evidence="4">
    <location>
        <begin position="1107"/>
        <end position="1130"/>
    </location>
</feature>
<keyword evidence="1 3" id="KW-0728">SH3 domain</keyword>
<dbReference type="PROSITE" id="PS50010">
    <property type="entry name" value="DH_2"/>
    <property type="match status" value="1"/>
</dbReference>
<dbReference type="GO" id="GO:0005634">
    <property type="term" value="C:nucleus"/>
    <property type="evidence" value="ECO:0007669"/>
    <property type="project" value="TreeGrafter"/>
</dbReference>
<evidence type="ECO:0000256" key="3">
    <source>
        <dbReference type="PROSITE-ProRule" id="PRU00192"/>
    </source>
</evidence>
<organism evidence="8 9">
    <name type="scientific">Python bivittatus</name>
    <name type="common">Burmese python</name>
    <name type="synonym">Python molurus bivittatus</name>
    <dbReference type="NCBI Taxonomy" id="176946"/>
    <lineage>
        <taxon>Eukaryota</taxon>
        <taxon>Metazoa</taxon>
        <taxon>Chordata</taxon>
        <taxon>Craniata</taxon>
        <taxon>Vertebrata</taxon>
        <taxon>Euteleostomi</taxon>
        <taxon>Lepidosauria</taxon>
        <taxon>Squamata</taxon>
        <taxon>Bifurcata</taxon>
        <taxon>Unidentata</taxon>
        <taxon>Episquamata</taxon>
        <taxon>Toxicofera</taxon>
        <taxon>Serpentes</taxon>
        <taxon>Henophidia</taxon>
        <taxon>Pythonidae</taxon>
        <taxon>Python</taxon>
    </lineage>
</organism>
<evidence type="ECO:0000313" key="8">
    <source>
        <dbReference type="Proteomes" id="UP000695026"/>
    </source>
</evidence>
<dbReference type="CTD" id="7984"/>
<feature type="region of interest" description="Disordered" evidence="4">
    <location>
        <begin position="854"/>
        <end position="888"/>
    </location>
</feature>
<protein>
    <submittedName>
        <fullName evidence="9">Rho guanine nucleotide exchange factor 5</fullName>
    </submittedName>
</protein>
<feature type="domain" description="PH" evidence="6">
    <location>
        <begin position="1627"/>
        <end position="1737"/>
    </location>
</feature>
<feature type="compositionally biased region" description="Polar residues" evidence="4">
    <location>
        <begin position="1001"/>
        <end position="1010"/>
    </location>
</feature>
<feature type="compositionally biased region" description="Pro residues" evidence="4">
    <location>
        <begin position="862"/>
        <end position="882"/>
    </location>
</feature>
<dbReference type="KEGG" id="pbi:103056640"/>
<dbReference type="CDD" id="cd00160">
    <property type="entry name" value="RhoGEF"/>
    <property type="match status" value="1"/>
</dbReference>
<dbReference type="Proteomes" id="UP000695026">
    <property type="component" value="Unplaced"/>
</dbReference>
<dbReference type="InterPro" id="IPR011993">
    <property type="entry name" value="PH-like_dom_sf"/>
</dbReference>
<dbReference type="PROSITE" id="PS50003">
    <property type="entry name" value="PH_DOMAIN"/>
    <property type="match status" value="1"/>
</dbReference>
<dbReference type="PANTHER" id="PTHR12845:SF2">
    <property type="entry name" value="DH DOMAIN-CONTAINING PROTEIN-RELATED"/>
    <property type="match status" value="1"/>
</dbReference>
<dbReference type="InterPro" id="IPR000219">
    <property type="entry name" value="DH_dom"/>
</dbReference>
<feature type="region of interest" description="Disordered" evidence="4">
    <location>
        <begin position="129"/>
        <end position="190"/>
    </location>
</feature>
<dbReference type="Gene3D" id="2.30.30.40">
    <property type="entry name" value="SH3 Domains"/>
    <property type="match status" value="1"/>
</dbReference>
<dbReference type="Gene3D" id="1.20.900.10">
    <property type="entry name" value="Dbl homology (DH) domain"/>
    <property type="match status" value="1"/>
</dbReference>
<dbReference type="GO" id="GO:0005737">
    <property type="term" value="C:cytoplasm"/>
    <property type="evidence" value="ECO:0007669"/>
    <property type="project" value="TreeGrafter"/>
</dbReference>
<dbReference type="SUPFAM" id="SSF50044">
    <property type="entry name" value="SH3-domain"/>
    <property type="match status" value="1"/>
</dbReference>
<feature type="compositionally biased region" description="Basic and acidic residues" evidence="4">
    <location>
        <begin position="579"/>
        <end position="589"/>
    </location>
</feature>
<dbReference type="Pfam" id="PF07653">
    <property type="entry name" value="SH3_2"/>
    <property type="match status" value="1"/>
</dbReference>
<feature type="region of interest" description="Disordered" evidence="4">
    <location>
        <begin position="1"/>
        <end position="38"/>
    </location>
</feature>
<proteinExistence type="predicted"/>
<reference evidence="9" key="1">
    <citation type="submission" date="2025-08" db="UniProtKB">
        <authorList>
            <consortium name="RefSeq"/>
        </authorList>
    </citation>
    <scope>IDENTIFICATION</scope>
    <source>
        <tissue evidence="9">Liver</tissue>
    </source>
</reference>
<feature type="region of interest" description="Disordered" evidence="4">
    <location>
        <begin position="998"/>
        <end position="1028"/>
    </location>
</feature>
<dbReference type="Gene3D" id="2.30.29.30">
    <property type="entry name" value="Pleckstrin-homology domain (PH domain)/Phosphotyrosine-binding domain (PTB)"/>
    <property type="match status" value="1"/>
</dbReference>
<dbReference type="InterPro" id="IPR001849">
    <property type="entry name" value="PH_domain"/>
</dbReference>
<dbReference type="OMA" id="FTNPMHF"/>
<evidence type="ECO:0000256" key="2">
    <source>
        <dbReference type="ARBA" id="ARBA00022658"/>
    </source>
</evidence>
<evidence type="ECO:0000259" key="6">
    <source>
        <dbReference type="PROSITE" id="PS50003"/>
    </source>
</evidence>
<dbReference type="InterPro" id="IPR036028">
    <property type="entry name" value="SH3-like_dom_sf"/>
</dbReference>
<feature type="compositionally biased region" description="Basic and acidic residues" evidence="4">
    <location>
        <begin position="1119"/>
        <end position="1130"/>
    </location>
</feature>
<dbReference type="PROSITE" id="PS50002">
    <property type="entry name" value="SH3"/>
    <property type="match status" value="1"/>
</dbReference>
<dbReference type="CDD" id="cd01221">
    <property type="entry name" value="PH_ephexin"/>
    <property type="match status" value="1"/>
</dbReference>
<dbReference type="FunFam" id="1.20.900.10:FF:000007">
    <property type="entry name" value="rho guanine nucleotide exchange factor 19"/>
    <property type="match status" value="1"/>
</dbReference>
<dbReference type="SMART" id="SM00325">
    <property type="entry name" value="RhoGEF"/>
    <property type="match status" value="1"/>
</dbReference>
<dbReference type="Pfam" id="PF00621">
    <property type="entry name" value="RhoGEF"/>
    <property type="match status" value="1"/>
</dbReference>
<feature type="region of interest" description="Disordered" evidence="4">
    <location>
        <begin position="911"/>
        <end position="960"/>
    </location>
</feature>
<dbReference type="OrthoDB" id="27593at2759"/>
<dbReference type="InterPro" id="IPR047271">
    <property type="entry name" value="Ephexin-like"/>
</dbReference>
<keyword evidence="2" id="KW-0344">Guanine-nucleotide releasing factor</keyword>
<dbReference type="GO" id="GO:0005085">
    <property type="term" value="F:guanyl-nucleotide exchange factor activity"/>
    <property type="evidence" value="ECO:0007669"/>
    <property type="project" value="UniProtKB-KW"/>
</dbReference>
<evidence type="ECO:0000259" key="5">
    <source>
        <dbReference type="PROSITE" id="PS50002"/>
    </source>
</evidence>
<evidence type="ECO:0000256" key="1">
    <source>
        <dbReference type="ARBA" id="ARBA00022443"/>
    </source>
</evidence>
<accession>A0A9F2R1C6</accession>
<dbReference type="InterPro" id="IPR035899">
    <property type="entry name" value="DBL_dom_sf"/>
</dbReference>
<dbReference type="SMART" id="SM00233">
    <property type="entry name" value="PH"/>
    <property type="match status" value="1"/>
</dbReference>
<feature type="region of interest" description="Disordered" evidence="4">
    <location>
        <begin position="372"/>
        <end position="397"/>
    </location>
</feature>
<dbReference type="InterPro" id="IPR001452">
    <property type="entry name" value="SH3_domain"/>
</dbReference>
<feature type="domain" description="DH" evidence="7">
    <location>
        <begin position="1411"/>
        <end position="1595"/>
    </location>
</feature>
<evidence type="ECO:0000259" key="7">
    <source>
        <dbReference type="PROSITE" id="PS50010"/>
    </source>
</evidence>
<gene>
    <name evidence="9" type="primary">ARHGEF5</name>
</gene>
<feature type="compositionally biased region" description="Basic and acidic residues" evidence="4">
    <location>
        <begin position="1213"/>
        <end position="1226"/>
    </location>
</feature>
<dbReference type="SMART" id="SM00326">
    <property type="entry name" value="SH3"/>
    <property type="match status" value="1"/>
</dbReference>
<feature type="region of interest" description="Disordered" evidence="4">
    <location>
        <begin position="531"/>
        <end position="553"/>
    </location>
</feature>
<dbReference type="SUPFAM" id="SSF48065">
    <property type="entry name" value="DBL homology domain (DH-domain)"/>
    <property type="match status" value="1"/>
</dbReference>
<sequence>MHVPGSEQMGYRGTKERMHCSRRKPRTEASLMESEKIQGRDPFLLTTHRAHEASNPAPARRHHDVTETIIMSHVPGSEEVEEKEDLSLPHDLALLFVMKEHIWDQSSNSMEKDTSEERERGWRDLENWAELSEGKRNPSRGQPSLKESGGSSSNSPDGEFTARSSSSPRSSLLDATSPALTSPRRAGVGQMESQVLDARFCQTLSPYDTLSQTWREEPAITDTLLAQEGSVSESPLVIHNISNCHKNADFPKTSSNEDHSWELETQHEENRNLSKGMDIVMSPNEISLEREDASKRLGNPSEEEELNLDVAQRKTDSISCHLSSKAVENHSDIEDGVGNLEQNAFNCPVLHLQEEEESEMRISSPLSVKENVQTHHSKSNMNCDESESVQKERSAAAEPEFAEMEALELADSEEEGEEDLNWKEVKSQRKTNLGEVELGHDDHEEQGWAMQATTASRMERAPTPIVLDRDTLDSSENGLALSGVNNNSSVVGSEESAFSCKEVSSAGRSPKSVCALPESCVQTTAIPLAGMAPAGSGSPRTRPPVYHSSRQLEHSGTYDKANTIFCCDQDGAQLTVGVGKDDTEKEDSKNSGTEESVRSADYEQITQLFTDLALAIDPQNLYDSQPTGHSFDAEKSPVPSLRAIAAAVLQEDASKEATGGTVTCAGNKSVLHLSSQLGRAICEDASALDSDGDDHLPTFGKDFPEDAQSSTSKVPPSPSLEEGLSNIAKEMVKLSLYPSVTTRDSVQDTTESYVENFPQQLKPTSKNAVLSEKEAAADTFCTEQDILTSESPCFSVLEEDRTECDCNADSLPSSRTLSAVAADAAQLTQPLAPVLVGDSEQTLVLELASLSSSRKPLQFVSRPPPATFDAQPIPPGLLPRPPDQLLEQLSCPSRADPSLAPRTPATQAVLEHSAVTPEARSPEQPPTSGSDLGLCCRAPRSVHGSKESHDASSPTASKRAVFPSRIGSAAFQRTDSRHIAQSTAAGLGNSLLTQLPLVSLSGGSHSPQPDSRSRKHLTAGGNPFAQRGAEASESSLLVSCTGSDEHTHTSLTVDNLVYWTSASDKTCPELGFYLSDLQGDLLGNGATVADSFSCVPETVSKCADVHDGRSSHRISHPSGDCEKPCETRDSRNVKQTPSLLAFTNPMHFLQLGPPSPPTARHPGVPRADFQEPQWQERQTRPAEDPVASPSEGPGRVKKALGKSGGEPVLPLVHRKDVAGRHPRLEKSSSCPDKNAMGLDAKEPVFSTKKQEAGIKHRAKSKDWHRHGVRKISMPTDGAMEAIASLAHSKEEAPGHKDKADHLDLVKYGEKKTTETIENIKRRHSRLINSSRLLYQEYSDDVLNKAIQSQKRADSLSEEVELGSPKLRRKGLSPQDSYLQRLSVSSGSSLWQDIPMVRGSTMLLSMTREEQKLQEAKFELIASEASYLRSLNVAVDHFQHCQELQGLLTTQDKQWLFSRLQDVRDVSANFLFELEEKLEENMFTFNVCDVALRNAPEFRRVYLPYVTNQTYQEQTFQRLMNGVPAFQQVLEKLESDPVCQRLSLKSFLILPFQRITRLKLLLQNILKRIPPRADEEVQATQAYDALEKLIKDCNENVQRMKSTEELIHLSQNMEFECKIFPLISQSRRLVKHGELTALEYNISLKWKLTTRPIYLHLFNDYLLLSRPKENGRFIVFDYAASSNVRGEKCEMKLHGSNKNLLRLFLLKNNQGKKVEFLFRTETQSEKLRWISALRPQQPEPDLLDDSDAPQVQCVKSYKARENDELTLEKADIVMVLRQSSDGWIEGVKLSDAERGWFPSDQVEFISSKHARQMNLKEEQRVKNAKQQVFRKK</sequence>
<dbReference type="InterPro" id="IPR047270">
    <property type="entry name" value="PH_ephexin"/>
</dbReference>
<feature type="compositionally biased region" description="Low complexity" evidence="4">
    <location>
        <begin position="148"/>
        <end position="177"/>
    </location>
</feature>
<feature type="domain" description="SH3" evidence="5">
    <location>
        <begin position="1745"/>
        <end position="1806"/>
    </location>
</feature>
<evidence type="ECO:0000256" key="4">
    <source>
        <dbReference type="SAM" id="MobiDB-lite"/>
    </source>
</evidence>